<evidence type="ECO:0000313" key="3">
    <source>
        <dbReference type="EMBL" id="MDJ1505003.1"/>
    </source>
</evidence>
<keyword evidence="4" id="KW-1185">Reference proteome</keyword>
<dbReference type="Proteomes" id="UP001232063">
    <property type="component" value="Unassembled WGS sequence"/>
</dbReference>
<keyword evidence="2" id="KW-0812">Transmembrane</keyword>
<keyword evidence="2" id="KW-0472">Membrane</keyword>
<organism evidence="3 4">
    <name type="scientific">Xanthocytophaga agilis</name>
    <dbReference type="NCBI Taxonomy" id="3048010"/>
    <lineage>
        <taxon>Bacteria</taxon>
        <taxon>Pseudomonadati</taxon>
        <taxon>Bacteroidota</taxon>
        <taxon>Cytophagia</taxon>
        <taxon>Cytophagales</taxon>
        <taxon>Rhodocytophagaceae</taxon>
        <taxon>Xanthocytophaga</taxon>
    </lineage>
</organism>
<evidence type="ECO:0000256" key="1">
    <source>
        <dbReference type="SAM" id="MobiDB-lite"/>
    </source>
</evidence>
<feature type="region of interest" description="Disordered" evidence="1">
    <location>
        <begin position="40"/>
        <end position="60"/>
    </location>
</feature>
<dbReference type="EMBL" id="JASJOU010000014">
    <property type="protein sequence ID" value="MDJ1505003.1"/>
    <property type="molecule type" value="Genomic_DNA"/>
</dbReference>
<gene>
    <name evidence="3" type="ORF">QNI22_30350</name>
</gene>
<keyword evidence="2" id="KW-1133">Transmembrane helix</keyword>
<accession>A0AAE3UGJ0</accession>
<name>A0AAE3UGJ0_9BACT</name>
<feature type="transmembrane region" description="Helical" evidence="2">
    <location>
        <begin position="12"/>
        <end position="32"/>
    </location>
</feature>
<comment type="caution">
    <text evidence="3">The sequence shown here is derived from an EMBL/GenBank/DDBJ whole genome shotgun (WGS) entry which is preliminary data.</text>
</comment>
<sequence>MKQKLSKKTIQMLVVGTIAIGLAVWFFIIVPMRRKKQQEEEAETYAPNPQALAQAQSKPKNNTPRFPIVWLEYNPNTLTLQQQLNVYAAKFTHPTTKAKVSKIAEDGYLGPETAGLLAVWFPGIAKDVTTSKTLSNAQFAILMTGPAVAPITAKTL</sequence>
<dbReference type="RefSeq" id="WP_314516748.1">
    <property type="nucleotide sequence ID" value="NZ_JASJOU010000014.1"/>
</dbReference>
<reference evidence="3" key="1">
    <citation type="submission" date="2023-05" db="EMBL/GenBank/DDBJ databases">
        <authorList>
            <person name="Zhang X."/>
        </authorList>
    </citation>
    <scope>NUCLEOTIDE SEQUENCE</scope>
    <source>
        <strain evidence="3">BD1B2-1</strain>
    </source>
</reference>
<dbReference type="AlphaFoldDB" id="A0AAE3UGJ0"/>
<proteinExistence type="predicted"/>
<feature type="compositionally biased region" description="Polar residues" evidence="1">
    <location>
        <begin position="51"/>
        <end position="60"/>
    </location>
</feature>
<protein>
    <submittedName>
        <fullName evidence="3">Uncharacterized protein</fullName>
    </submittedName>
</protein>
<evidence type="ECO:0000256" key="2">
    <source>
        <dbReference type="SAM" id="Phobius"/>
    </source>
</evidence>
<evidence type="ECO:0000313" key="4">
    <source>
        <dbReference type="Proteomes" id="UP001232063"/>
    </source>
</evidence>